<keyword evidence="4" id="KW-0408">Iron</keyword>
<accession>A0ABP3N3V0</accession>
<proteinExistence type="predicted"/>
<dbReference type="InterPro" id="IPR050584">
    <property type="entry name" value="Cholesterol_7-desaturase"/>
</dbReference>
<evidence type="ECO:0000313" key="8">
    <source>
        <dbReference type="Proteomes" id="UP001501706"/>
    </source>
</evidence>
<keyword evidence="3" id="KW-0560">Oxidoreductase</keyword>
<dbReference type="InterPro" id="IPR036922">
    <property type="entry name" value="Rieske_2Fe-2S_sf"/>
</dbReference>
<protein>
    <recommendedName>
        <fullName evidence="6">Rieske domain-containing protein</fullName>
    </recommendedName>
</protein>
<dbReference type="SUPFAM" id="SSF55961">
    <property type="entry name" value="Bet v1-like"/>
    <property type="match status" value="1"/>
</dbReference>
<comment type="caution">
    <text evidence="7">The sequence shown here is derived from an EMBL/GenBank/DDBJ whole genome shotgun (WGS) entry which is preliminary data.</text>
</comment>
<dbReference type="Proteomes" id="UP001501706">
    <property type="component" value="Unassembled WGS sequence"/>
</dbReference>
<reference evidence="8" key="1">
    <citation type="journal article" date="2019" name="Int. J. Syst. Evol. Microbiol.">
        <title>The Global Catalogue of Microorganisms (GCM) 10K type strain sequencing project: providing services to taxonomists for standard genome sequencing and annotation.</title>
        <authorList>
            <consortium name="The Broad Institute Genomics Platform"/>
            <consortium name="The Broad Institute Genome Sequencing Center for Infectious Disease"/>
            <person name="Wu L."/>
            <person name="Ma J."/>
        </authorList>
    </citation>
    <scope>NUCLEOTIDE SEQUENCE [LARGE SCALE GENOMIC DNA]</scope>
    <source>
        <strain evidence="8">JCM 14330</strain>
    </source>
</reference>
<dbReference type="RefSeq" id="WP_343928848.1">
    <property type="nucleotide sequence ID" value="NZ_BAAAEN010000052.1"/>
</dbReference>
<dbReference type="InterPro" id="IPR015881">
    <property type="entry name" value="ARHD_Rieske_2Fe_2S"/>
</dbReference>
<name>A0ABP3N3V0_9BURK</name>
<feature type="domain" description="Rieske" evidence="6">
    <location>
        <begin position="27"/>
        <end position="133"/>
    </location>
</feature>
<evidence type="ECO:0000256" key="1">
    <source>
        <dbReference type="ARBA" id="ARBA00022714"/>
    </source>
</evidence>
<dbReference type="PANTHER" id="PTHR21266">
    <property type="entry name" value="IRON-SULFUR DOMAIN CONTAINING PROTEIN"/>
    <property type="match status" value="1"/>
</dbReference>
<sequence>MMDTASNERLTRVGPGTPGGELLRRYWQPLCPAGEITPENPKKRMRILGEDLLVFRDGQGQLACVEEHCKHRGVSLYYGFIEECGLRCCYHGWLYGSDGRCLEQPFEPAKSTLKDEIRLKSYPVRELGGLLFTYMGPFPDKAPLPPRWDVLVREDGARRINVYPVHHCNWLQIQENTADSTHTFYLHGVMDRKLGFKHPFAA</sequence>
<dbReference type="EMBL" id="BAAAEN010000052">
    <property type="protein sequence ID" value="GAA0534561.1"/>
    <property type="molecule type" value="Genomic_DNA"/>
</dbReference>
<dbReference type="SUPFAM" id="SSF50022">
    <property type="entry name" value="ISP domain"/>
    <property type="match status" value="1"/>
</dbReference>
<dbReference type="PANTHER" id="PTHR21266:SF59">
    <property type="entry name" value="BLR4922 PROTEIN"/>
    <property type="match status" value="1"/>
</dbReference>
<keyword evidence="5" id="KW-0411">Iron-sulfur</keyword>
<evidence type="ECO:0000259" key="6">
    <source>
        <dbReference type="PROSITE" id="PS51296"/>
    </source>
</evidence>
<dbReference type="PROSITE" id="PS51296">
    <property type="entry name" value="RIESKE"/>
    <property type="match status" value="1"/>
</dbReference>
<dbReference type="Gene3D" id="2.102.10.10">
    <property type="entry name" value="Rieske [2Fe-2S] iron-sulphur domain"/>
    <property type="match status" value="1"/>
</dbReference>
<dbReference type="CDD" id="cd03479">
    <property type="entry name" value="Rieske_RO_Alpha_PhDO_like"/>
    <property type="match status" value="1"/>
</dbReference>
<organism evidence="7 8">
    <name type="scientific">Pigmentiphaga daeguensis</name>
    <dbReference type="NCBI Taxonomy" id="414049"/>
    <lineage>
        <taxon>Bacteria</taxon>
        <taxon>Pseudomonadati</taxon>
        <taxon>Pseudomonadota</taxon>
        <taxon>Betaproteobacteria</taxon>
        <taxon>Burkholderiales</taxon>
        <taxon>Alcaligenaceae</taxon>
        <taxon>Pigmentiphaga</taxon>
    </lineage>
</organism>
<evidence type="ECO:0000256" key="2">
    <source>
        <dbReference type="ARBA" id="ARBA00022723"/>
    </source>
</evidence>
<keyword evidence="1" id="KW-0001">2Fe-2S</keyword>
<keyword evidence="2" id="KW-0479">Metal-binding</keyword>
<evidence type="ECO:0000256" key="3">
    <source>
        <dbReference type="ARBA" id="ARBA00023002"/>
    </source>
</evidence>
<dbReference type="Pfam" id="PF00355">
    <property type="entry name" value="Rieske"/>
    <property type="match status" value="1"/>
</dbReference>
<keyword evidence="8" id="KW-1185">Reference proteome</keyword>
<gene>
    <name evidence="7" type="ORF">GCM10009097_59450</name>
</gene>
<evidence type="ECO:0000256" key="5">
    <source>
        <dbReference type="ARBA" id="ARBA00023014"/>
    </source>
</evidence>
<dbReference type="InterPro" id="IPR017941">
    <property type="entry name" value="Rieske_2Fe-2S"/>
</dbReference>
<evidence type="ECO:0000256" key="4">
    <source>
        <dbReference type="ARBA" id="ARBA00023004"/>
    </source>
</evidence>
<evidence type="ECO:0000313" key="7">
    <source>
        <dbReference type="EMBL" id="GAA0534561.1"/>
    </source>
</evidence>
<dbReference type="PROSITE" id="PS00570">
    <property type="entry name" value="RING_HYDROXYL_ALPHA"/>
    <property type="match status" value="1"/>
</dbReference>